<dbReference type="InterPro" id="IPR008983">
    <property type="entry name" value="Tumour_necrosis_fac-like_dom"/>
</dbReference>
<gene>
    <name evidence="6" type="ORF">MEDL_13402</name>
</gene>
<dbReference type="PROSITE" id="PS50871">
    <property type="entry name" value="C1Q"/>
    <property type="match status" value="1"/>
</dbReference>
<dbReference type="PANTHER" id="PTHR22923">
    <property type="entry name" value="CEREBELLIN-RELATED"/>
    <property type="match status" value="1"/>
</dbReference>
<dbReference type="InterPro" id="IPR001073">
    <property type="entry name" value="C1q_dom"/>
</dbReference>
<keyword evidence="4" id="KW-1133">Transmembrane helix</keyword>
<dbReference type="InterPro" id="IPR050822">
    <property type="entry name" value="Cerebellin_Synaptic_Org"/>
</dbReference>
<feature type="domain" description="C1q" evidence="5">
    <location>
        <begin position="48"/>
        <end position="175"/>
    </location>
</feature>
<accession>A0A8S3QSX0</accession>
<keyword evidence="3" id="KW-0732">Signal</keyword>
<dbReference type="Gene3D" id="2.60.120.40">
    <property type="match status" value="1"/>
</dbReference>
<evidence type="ECO:0000259" key="5">
    <source>
        <dbReference type="PROSITE" id="PS50871"/>
    </source>
</evidence>
<name>A0A8S3QSX0_MYTED</name>
<reference evidence="6" key="1">
    <citation type="submission" date="2021-03" db="EMBL/GenBank/DDBJ databases">
        <authorList>
            <person name="Bekaert M."/>
        </authorList>
    </citation>
    <scope>NUCLEOTIDE SEQUENCE</scope>
</reference>
<keyword evidence="2" id="KW-0964">Secreted</keyword>
<evidence type="ECO:0000256" key="3">
    <source>
        <dbReference type="ARBA" id="ARBA00022729"/>
    </source>
</evidence>
<evidence type="ECO:0000256" key="1">
    <source>
        <dbReference type="ARBA" id="ARBA00004613"/>
    </source>
</evidence>
<dbReference type="SUPFAM" id="SSF49842">
    <property type="entry name" value="TNF-like"/>
    <property type="match status" value="1"/>
</dbReference>
<keyword evidence="4" id="KW-0472">Membrane</keyword>
<keyword evidence="7" id="KW-1185">Reference proteome</keyword>
<dbReference type="PANTHER" id="PTHR22923:SF116">
    <property type="entry name" value="C1Q DOMAIN-CONTAINING PROTEIN"/>
    <property type="match status" value="1"/>
</dbReference>
<protein>
    <submittedName>
        <fullName evidence="6">C1QTNF1_6_8</fullName>
    </submittedName>
</protein>
<dbReference type="EMBL" id="CAJPWZ010000692">
    <property type="protein sequence ID" value="CAG2198671.1"/>
    <property type="molecule type" value="Genomic_DNA"/>
</dbReference>
<feature type="transmembrane region" description="Helical" evidence="4">
    <location>
        <begin position="21"/>
        <end position="45"/>
    </location>
</feature>
<keyword evidence="4" id="KW-0812">Transmembrane</keyword>
<dbReference type="SMART" id="SM00110">
    <property type="entry name" value="C1Q"/>
    <property type="match status" value="1"/>
</dbReference>
<evidence type="ECO:0000313" key="7">
    <source>
        <dbReference type="Proteomes" id="UP000683360"/>
    </source>
</evidence>
<evidence type="ECO:0000256" key="2">
    <source>
        <dbReference type="ARBA" id="ARBA00022525"/>
    </source>
</evidence>
<proteinExistence type="predicted"/>
<dbReference type="Pfam" id="PF00386">
    <property type="entry name" value="C1q"/>
    <property type="match status" value="1"/>
</dbReference>
<dbReference type="OrthoDB" id="6154955at2759"/>
<evidence type="ECO:0000256" key="4">
    <source>
        <dbReference type="SAM" id="Phobius"/>
    </source>
</evidence>
<comment type="subcellular location">
    <subcellularLocation>
        <location evidence="1">Secreted</location>
    </subcellularLocation>
</comment>
<dbReference type="AlphaFoldDB" id="A0A8S3QSX0"/>
<dbReference type="Proteomes" id="UP000683360">
    <property type="component" value="Unassembled WGS sequence"/>
</dbReference>
<comment type="caution">
    <text evidence="6">The sequence shown here is derived from an EMBL/GenBank/DDBJ whole genome shotgun (WGS) entry which is preliminary data.</text>
</comment>
<organism evidence="6 7">
    <name type="scientific">Mytilus edulis</name>
    <name type="common">Blue mussel</name>
    <dbReference type="NCBI Taxonomy" id="6550"/>
    <lineage>
        <taxon>Eukaryota</taxon>
        <taxon>Metazoa</taxon>
        <taxon>Spiralia</taxon>
        <taxon>Lophotrochozoa</taxon>
        <taxon>Mollusca</taxon>
        <taxon>Bivalvia</taxon>
        <taxon>Autobranchia</taxon>
        <taxon>Pteriomorphia</taxon>
        <taxon>Mytilida</taxon>
        <taxon>Mytiloidea</taxon>
        <taxon>Mytilidae</taxon>
        <taxon>Mytilinae</taxon>
        <taxon>Mytilus</taxon>
    </lineage>
</organism>
<dbReference type="GO" id="GO:0005576">
    <property type="term" value="C:extracellular region"/>
    <property type="evidence" value="ECO:0007669"/>
    <property type="project" value="UniProtKB-SubCell"/>
</dbReference>
<sequence length="175" mass="19790">MGFTTRYISLISYANRTKFRYTYNLSIAMMTMMHVFTCFLFVLMFDTSEQCEASFTATLPGGYNTNNLQPCVQYNQVLCPDEGYNSTTGVFTAEMNGTYIVSVTMMTGLVAGHTNLMKNTLLYVWLYTGNQYDMATQVVCMDLVEGDRVWVKMANAAYTLFDVYNTFSAVLVPSE</sequence>
<evidence type="ECO:0000313" key="6">
    <source>
        <dbReference type="EMBL" id="CAG2198671.1"/>
    </source>
</evidence>